<dbReference type="InterPro" id="IPR036383">
    <property type="entry name" value="TSP1_rpt_sf"/>
</dbReference>
<dbReference type="Gene3D" id="2.20.100.10">
    <property type="entry name" value="Thrombospondin type-1 (TSP1) repeat"/>
    <property type="match status" value="3"/>
</dbReference>
<keyword evidence="4" id="KW-0325">Glycoprotein</keyword>
<dbReference type="FunFam" id="2.20.100.10:FF:000001">
    <property type="entry name" value="semaphorin-5A isoform X1"/>
    <property type="match status" value="1"/>
</dbReference>
<dbReference type="SMART" id="SM00209">
    <property type="entry name" value="TSP1"/>
    <property type="match status" value="3"/>
</dbReference>
<keyword evidence="1" id="KW-0732">Signal</keyword>
<keyword evidence="6" id="KW-1185">Reference proteome</keyword>
<dbReference type="PROSITE" id="PS50092">
    <property type="entry name" value="TSP1"/>
    <property type="match status" value="3"/>
</dbReference>
<dbReference type="InterPro" id="IPR000884">
    <property type="entry name" value="TSP1_rpt"/>
</dbReference>
<dbReference type="InterPro" id="IPR052065">
    <property type="entry name" value="Compl_asym_regulator"/>
</dbReference>
<evidence type="ECO:0000313" key="5">
    <source>
        <dbReference type="EMBL" id="GFS05121.1"/>
    </source>
</evidence>
<keyword evidence="2" id="KW-0677">Repeat</keyword>
<dbReference type="SUPFAM" id="SSF82895">
    <property type="entry name" value="TSP-1 type 1 repeat"/>
    <property type="match status" value="3"/>
</dbReference>
<evidence type="ECO:0000256" key="4">
    <source>
        <dbReference type="ARBA" id="ARBA00023180"/>
    </source>
</evidence>
<gene>
    <name evidence="5" type="ORF">ElyMa_001192000</name>
</gene>
<dbReference type="FunFam" id="2.20.100.10:FF:000004">
    <property type="entry name" value="Adhesion G protein-coupled receptor B2"/>
    <property type="match status" value="2"/>
</dbReference>
<dbReference type="PANTHER" id="PTHR22906">
    <property type="entry name" value="PROPERDIN"/>
    <property type="match status" value="1"/>
</dbReference>
<dbReference type="Proteomes" id="UP000762676">
    <property type="component" value="Unassembled WGS sequence"/>
</dbReference>
<evidence type="ECO:0000256" key="3">
    <source>
        <dbReference type="ARBA" id="ARBA00023157"/>
    </source>
</evidence>
<dbReference type="PRINTS" id="PR01705">
    <property type="entry name" value="TSP1REPEAT"/>
</dbReference>
<accession>A0AAV4I8Y2</accession>
<keyword evidence="3" id="KW-1015">Disulfide bond</keyword>
<dbReference type="Pfam" id="PF00090">
    <property type="entry name" value="TSP_1"/>
    <property type="match status" value="3"/>
</dbReference>
<evidence type="ECO:0000313" key="6">
    <source>
        <dbReference type="Proteomes" id="UP000762676"/>
    </source>
</evidence>
<dbReference type="PANTHER" id="PTHR22906:SF21">
    <property type="entry name" value="SEMA DOMAIN-CONTAINING PROTEIN"/>
    <property type="match status" value="1"/>
</dbReference>
<protein>
    <submittedName>
        <fullName evidence="5">Brain-specific angiogenesis inhibitor 1</fullName>
    </submittedName>
</protein>
<proteinExistence type="predicted"/>
<evidence type="ECO:0000256" key="2">
    <source>
        <dbReference type="ARBA" id="ARBA00022737"/>
    </source>
</evidence>
<dbReference type="AlphaFoldDB" id="A0AAV4I8Y2"/>
<reference evidence="5 6" key="1">
    <citation type="journal article" date="2021" name="Elife">
        <title>Chloroplast acquisition without the gene transfer in kleptoplastic sea slugs, Plakobranchus ocellatus.</title>
        <authorList>
            <person name="Maeda T."/>
            <person name="Takahashi S."/>
            <person name="Yoshida T."/>
            <person name="Shimamura S."/>
            <person name="Takaki Y."/>
            <person name="Nagai Y."/>
            <person name="Toyoda A."/>
            <person name="Suzuki Y."/>
            <person name="Arimoto A."/>
            <person name="Ishii H."/>
            <person name="Satoh N."/>
            <person name="Nishiyama T."/>
            <person name="Hasebe M."/>
            <person name="Maruyama T."/>
            <person name="Minagawa J."/>
            <person name="Obokata J."/>
            <person name="Shigenobu S."/>
        </authorList>
    </citation>
    <scope>NUCLEOTIDE SEQUENCE [LARGE SCALE GENOMIC DNA]</scope>
</reference>
<organism evidence="5 6">
    <name type="scientific">Elysia marginata</name>
    <dbReference type="NCBI Taxonomy" id="1093978"/>
    <lineage>
        <taxon>Eukaryota</taxon>
        <taxon>Metazoa</taxon>
        <taxon>Spiralia</taxon>
        <taxon>Lophotrochozoa</taxon>
        <taxon>Mollusca</taxon>
        <taxon>Gastropoda</taxon>
        <taxon>Heterobranchia</taxon>
        <taxon>Euthyneura</taxon>
        <taxon>Panpulmonata</taxon>
        <taxon>Sacoglossa</taxon>
        <taxon>Placobranchoidea</taxon>
        <taxon>Plakobranchidae</taxon>
        <taxon>Elysia</taxon>
    </lineage>
</organism>
<comment type="caution">
    <text evidence="5">The sequence shown here is derived from an EMBL/GenBank/DDBJ whole genome shotgun (WGS) entry which is preliminary data.</text>
</comment>
<dbReference type="EMBL" id="BMAT01002343">
    <property type="protein sequence ID" value="GFS05121.1"/>
    <property type="molecule type" value="Genomic_DNA"/>
</dbReference>
<evidence type="ECO:0000256" key="1">
    <source>
        <dbReference type="ARBA" id="ARBA00022729"/>
    </source>
</evidence>
<sequence length="197" mass="21833">MFIIYQTENGYFTNWSPWDVCSVSCGGGVQGRLRTCVGPFYGGNDCEGSYSENQTCNLDPCPIDGMFTNWTDWSPCSVSCGGGVVNRSRDCYGPFYGGKSCEGPWDEQKICNDHPCPEDGAWYPWSSWGECSASCGGGEQTRNRSCLGTLHGGDYCVGDHNETRDCNTHHCPGQFCLFHPIFFSMFFYAIIDPSNRT</sequence>
<name>A0AAV4I8Y2_9GAST</name>